<name>A0AAD7DXV7_MYCRO</name>
<evidence type="ECO:0000313" key="4">
    <source>
        <dbReference type="Proteomes" id="UP001221757"/>
    </source>
</evidence>
<evidence type="ECO:0008006" key="5">
    <source>
        <dbReference type="Google" id="ProtNLM"/>
    </source>
</evidence>
<feature type="signal peptide" evidence="2">
    <location>
        <begin position="1"/>
        <end position="17"/>
    </location>
</feature>
<feature type="region of interest" description="Disordered" evidence="1">
    <location>
        <begin position="60"/>
        <end position="97"/>
    </location>
</feature>
<gene>
    <name evidence="3" type="ORF">B0H17DRAFT_1045764</name>
</gene>
<comment type="caution">
    <text evidence="3">The sequence shown here is derived from an EMBL/GenBank/DDBJ whole genome shotgun (WGS) entry which is preliminary data.</text>
</comment>
<dbReference type="EMBL" id="JARKIE010000017">
    <property type="protein sequence ID" value="KAJ7701544.1"/>
    <property type="molecule type" value="Genomic_DNA"/>
</dbReference>
<keyword evidence="4" id="KW-1185">Reference proteome</keyword>
<dbReference type="AlphaFoldDB" id="A0AAD7DXV7"/>
<dbReference type="Proteomes" id="UP001221757">
    <property type="component" value="Unassembled WGS sequence"/>
</dbReference>
<evidence type="ECO:0000313" key="3">
    <source>
        <dbReference type="EMBL" id="KAJ7701544.1"/>
    </source>
</evidence>
<reference evidence="3" key="1">
    <citation type="submission" date="2023-03" db="EMBL/GenBank/DDBJ databases">
        <title>Massive genome expansion in bonnet fungi (Mycena s.s.) driven by repeated elements and novel gene families across ecological guilds.</title>
        <authorList>
            <consortium name="Lawrence Berkeley National Laboratory"/>
            <person name="Harder C.B."/>
            <person name="Miyauchi S."/>
            <person name="Viragh M."/>
            <person name="Kuo A."/>
            <person name="Thoen E."/>
            <person name="Andreopoulos B."/>
            <person name="Lu D."/>
            <person name="Skrede I."/>
            <person name="Drula E."/>
            <person name="Henrissat B."/>
            <person name="Morin E."/>
            <person name="Kohler A."/>
            <person name="Barry K."/>
            <person name="LaButti K."/>
            <person name="Morin E."/>
            <person name="Salamov A."/>
            <person name="Lipzen A."/>
            <person name="Mereny Z."/>
            <person name="Hegedus B."/>
            <person name="Baldrian P."/>
            <person name="Stursova M."/>
            <person name="Weitz H."/>
            <person name="Taylor A."/>
            <person name="Grigoriev I.V."/>
            <person name="Nagy L.G."/>
            <person name="Martin F."/>
            <person name="Kauserud H."/>
        </authorList>
    </citation>
    <scope>NUCLEOTIDE SEQUENCE</scope>
    <source>
        <strain evidence="3">CBHHK067</strain>
    </source>
</reference>
<feature type="compositionally biased region" description="Low complexity" evidence="1">
    <location>
        <begin position="81"/>
        <end position="91"/>
    </location>
</feature>
<keyword evidence="2" id="KW-0732">Signal</keyword>
<protein>
    <recommendedName>
        <fullName evidence="5">Secreted protein</fullName>
    </recommendedName>
</protein>
<evidence type="ECO:0000256" key="2">
    <source>
        <dbReference type="SAM" id="SignalP"/>
    </source>
</evidence>
<evidence type="ECO:0000256" key="1">
    <source>
        <dbReference type="SAM" id="MobiDB-lite"/>
    </source>
</evidence>
<sequence>MWWIWMRWMWIWGRGLCASGRRRPSWLLGGGRDLPLAALHLHAPLPEEPWRISALPWPCHPSPSPSAQASWSARQRRSVNASASGASAERGSSGRGGCQEDCCVCAGRIFRHDRGNAPVAGQGAWCGFPERREAEGRGVLPGRVWARP</sequence>
<organism evidence="3 4">
    <name type="scientific">Mycena rosella</name>
    <name type="common">Pink bonnet</name>
    <name type="synonym">Agaricus rosellus</name>
    <dbReference type="NCBI Taxonomy" id="1033263"/>
    <lineage>
        <taxon>Eukaryota</taxon>
        <taxon>Fungi</taxon>
        <taxon>Dikarya</taxon>
        <taxon>Basidiomycota</taxon>
        <taxon>Agaricomycotina</taxon>
        <taxon>Agaricomycetes</taxon>
        <taxon>Agaricomycetidae</taxon>
        <taxon>Agaricales</taxon>
        <taxon>Marasmiineae</taxon>
        <taxon>Mycenaceae</taxon>
        <taxon>Mycena</taxon>
    </lineage>
</organism>
<feature type="chain" id="PRO_5042034669" description="Secreted protein" evidence="2">
    <location>
        <begin position="18"/>
        <end position="148"/>
    </location>
</feature>
<proteinExistence type="predicted"/>
<accession>A0AAD7DXV7</accession>